<organism evidence="4 5">
    <name type="scientific">Stachybotrys chartarum (strain CBS 109288 / IBT 7711)</name>
    <name type="common">Toxic black mold</name>
    <name type="synonym">Stilbospora chartarum</name>
    <dbReference type="NCBI Taxonomy" id="1280523"/>
    <lineage>
        <taxon>Eukaryota</taxon>
        <taxon>Fungi</taxon>
        <taxon>Dikarya</taxon>
        <taxon>Ascomycota</taxon>
        <taxon>Pezizomycotina</taxon>
        <taxon>Sordariomycetes</taxon>
        <taxon>Hypocreomycetidae</taxon>
        <taxon>Hypocreales</taxon>
        <taxon>Stachybotryaceae</taxon>
        <taxon>Stachybotrys</taxon>
    </lineage>
</organism>
<keyword evidence="1" id="KW-0560">Oxidoreductase</keyword>
<dbReference type="Pfam" id="PF01370">
    <property type="entry name" value="Epimerase"/>
    <property type="match status" value="1"/>
</dbReference>
<dbReference type="InterPro" id="IPR001509">
    <property type="entry name" value="Epimerase_deHydtase"/>
</dbReference>
<evidence type="ECO:0000256" key="2">
    <source>
        <dbReference type="ARBA" id="ARBA00023445"/>
    </source>
</evidence>
<evidence type="ECO:0000313" key="4">
    <source>
        <dbReference type="EMBL" id="KEY72936.1"/>
    </source>
</evidence>
<gene>
    <name evidence="4" type="ORF">S7711_07900</name>
</gene>
<reference evidence="4 5" key="1">
    <citation type="journal article" date="2014" name="BMC Genomics">
        <title>Comparative genome sequencing reveals chemotype-specific gene clusters in the toxigenic black mold Stachybotrys.</title>
        <authorList>
            <person name="Semeiks J."/>
            <person name="Borek D."/>
            <person name="Otwinowski Z."/>
            <person name="Grishin N.V."/>
        </authorList>
    </citation>
    <scope>NUCLEOTIDE SEQUENCE [LARGE SCALE GENOMIC DNA]</scope>
    <source>
        <strain evidence="5">CBS 109288 / IBT 7711</strain>
    </source>
</reference>
<accession>A0A084B5V7</accession>
<evidence type="ECO:0000259" key="3">
    <source>
        <dbReference type="Pfam" id="PF01370"/>
    </source>
</evidence>
<feature type="domain" description="NAD-dependent epimerase/dehydratase" evidence="3">
    <location>
        <begin position="46"/>
        <end position="228"/>
    </location>
</feature>
<dbReference type="Gene3D" id="3.40.50.720">
    <property type="entry name" value="NAD(P)-binding Rossmann-like Domain"/>
    <property type="match status" value="1"/>
</dbReference>
<proteinExistence type="inferred from homology"/>
<dbReference type="InterPro" id="IPR050425">
    <property type="entry name" value="NAD(P)_dehydrat-like"/>
</dbReference>
<protein>
    <recommendedName>
        <fullName evidence="3">NAD-dependent epimerase/dehydratase domain-containing protein</fullName>
    </recommendedName>
</protein>
<dbReference type="PANTHER" id="PTHR10366:SF564">
    <property type="entry name" value="STEROL-4-ALPHA-CARBOXYLATE 3-DEHYDROGENASE, DECARBOXYLATING"/>
    <property type="match status" value="1"/>
</dbReference>
<dbReference type="PANTHER" id="PTHR10366">
    <property type="entry name" value="NAD DEPENDENT EPIMERASE/DEHYDRATASE"/>
    <property type="match status" value="1"/>
</dbReference>
<dbReference type="HOGENOM" id="CLU_007383_9_2_1"/>
<dbReference type="OrthoDB" id="2735536at2759"/>
<keyword evidence="5" id="KW-1185">Reference proteome</keyword>
<dbReference type="SUPFAM" id="SSF51735">
    <property type="entry name" value="NAD(P)-binding Rossmann-fold domains"/>
    <property type="match status" value="1"/>
</dbReference>
<sequence length="305" mass="33870">MAKVLLTVFTVRSEEKGQKVMRSFPNPPETLSFAVVEDIVLKGASPLDFIIHTASPYHFNVTDPVKDFHEPALLGTKNLLEAVEAHAPSVRRIVLTSSFAAIVNPQNHARVYDETVLATFTEEEAMSPRGAYRASKILAEKAAFRFVEERQPRFDVVTINPPMVYGPVPSFLTNLDDLNTSNKRIRDMIQGQTHETGLAPTVVYIFADVRDVALAHVRALQVPEAGGQRFLITGGYYSNSKIADVIRAEYPQLAEKLPPPKAVVNDTPADVYGFDNGRSRRVLGLRYRSFEECIRDAVASMLTIP</sequence>
<dbReference type="InterPro" id="IPR036291">
    <property type="entry name" value="NAD(P)-bd_dom_sf"/>
</dbReference>
<name>A0A084B5V7_STACB</name>
<dbReference type="AlphaFoldDB" id="A0A084B5V7"/>
<evidence type="ECO:0000313" key="5">
    <source>
        <dbReference type="Proteomes" id="UP000028045"/>
    </source>
</evidence>
<comment type="similarity">
    <text evidence="2">Belongs to the NAD(P)-dependent epimerase/dehydratase family. Dihydroflavonol-4-reductase subfamily.</text>
</comment>
<dbReference type="Proteomes" id="UP000028045">
    <property type="component" value="Unassembled WGS sequence"/>
</dbReference>
<dbReference type="GO" id="GO:0016616">
    <property type="term" value="F:oxidoreductase activity, acting on the CH-OH group of donors, NAD or NADP as acceptor"/>
    <property type="evidence" value="ECO:0007669"/>
    <property type="project" value="TreeGrafter"/>
</dbReference>
<dbReference type="EMBL" id="KL647970">
    <property type="protein sequence ID" value="KEY72936.1"/>
    <property type="molecule type" value="Genomic_DNA"/>
</dbReference>
<evidence type="ECO:0000256" key="1">
    <source>
        <dbReference type="ARBA" id="ARBA00023002"/>
    </source>
</evidence>